<dbReference type="Gene3D" id="3.20.20.450">
    <property type="entry name" value="EAL domain"/>
    <property type="match status" value="1"/>
</dbReference>
<organism evidence="2 3">
    <name type="scientific">Candidatus Paenalcaligenes intestinipullorum</name>
    <dbReference type="NCBI Taxonomy" id="2838718"/>
    <lineage>
        <taxon>Bacteria</taxon>
        <taxon>Pseudomonadati</taxon>
        <taxon>Pseudomonadota</taxon>
        <taxon>Betaproteobacteria</taxon>
        <taxon>Burkholderiales</taxon>
        <taxon>Alcaligenaceae</taxon>
        <taxon>Paenalcaligenes</taxon>
    </lineage>
</organism>
<dbReference type="PROSITE" id="PS50883">
    <property type="entry name" value="EAL"/>
    <property type="match status" value="1"/>
</dbReference>
<gene>
    <name evidence="2" type="ORF">H9906_02060</name>
</gene>
<dbReference type="Proteomes" id="UP000823889">
    <property type="component" value="Unassembled WGS sequence"/>
</dbReference>
<evidence type="ECO:0000313" key="2">
    <source>
        <dbReference type="EMBL" id="HJD43800.1"/>
    </source>
</evidence>
<proteinExistence type="predicted"/>
<protein>
    <recommendedName>
        <fullName evidence="1">EAL domain-containing protein</fullName>
    </recommendedName>
</protein>
<reference evidence="2" key="2">
    <citation type="submission" date="2021-04" db="EMBL/GenBank/DDBJ databases">
        <authorList>
            <person name="Gilroy R."/>
        </authorList>
    </citation>
    <scope>NUCLEOTIDE SEQUENCE</scope>
    <source>
        <strain evidence="2">9264</strain>
    </source>
</reference>
<comment type="caution">
    <text evidence="2">The sequence shown here is derived from an EMBL/GenBank/DDBJ whole genome shotgun (WGS) entry which is preliminary data.</text>
</comment>
<reference evidence="2" key="1">
    <citation type="journal article" date="2021" name="PeerJ">
        <title>Extensive microbial diversity within the chicken gut microbiome revealed by metagenomics and culture.</title>
        <authorList>
            <person name="Gilroy R."/>
            <person name="Ravi A."/>
            <person name="Getino M."/>
            <person name="Pursley I."/>
            <person name="Horton D.L."/>
            <person name="Alikhan N.F."/>
            <person name="Baker D."/>
            <person name="Gharbi K."/>
            <person name="Hall N."/>
            <person name="Watson M."/>
            <person name="Adriaenssens E.M."/>
            <person name="Foster-Nyarko E."/>
            <person name="Jarju S."/>
            <person name="Secka A."/>
            <person name="Antonio M."/>
            <person name="Oren A."/>
            <person name="Chaudhuri R.R."/>
            <person name="La Ragione R."/>
            <person name="Hildebrand F."/>
            <person name="Pallen M.J."/>
        </authorList>
    </citation>
    <scope>NUCLEOTIDE SEQUENCE</scope>
    <source>
        <strain evidence="2">9264</strain>
    </source>
</reference>
<evidence type="ECO:0000313" key="3">
    <source>
        <dbReference type="Proteomes" id="UP000823889"/>
    </source>
</evidence>
<dbReference type="InterPro" id="IPR001633">
    <property type="entry name" value="EAL_dom"/>
</dbReference>
<name>A0A9D2U7P8_9BURK</name>
<evidence type="ECO:0000259" key="1">
    <source>
        <dbReference type="PROSITE" id="PS50883"/>
    </source>
</evidence>
<feature type="domain" description="EAL" evidence="1">
    <location>
        <begin position="1"/>
        <end position="34"/>
    </location>
</feature>
<dbReference type="InterPro" id="IPR035919">
    <property type="entry name" value="EAL_sf"/>
</dbReference>
<sequence>MDLLRRADCDYGQGYLFCRPIPAVAFEQWGNMWEPEQLLSIGA</sequence>
<dbReference type="SUPFAM" id="SSF141868">
    <property type="entry name" value="EAL domain-like"/>
    <property type="match status" value="1"/>
</dbReference>
<dbReference type="AlphaFoldDB" id="A0A9D2U7P8"/>
<dbReference type="EMBL" id="DWUQ01000040">
    <property type="protein sequence ID" value="HJD43800.1"/>
    <property type="molecule type" value="Genomic_DNA"/>
</dbReference>
<accession>A0A9D2U7P8</accession>